<organism evidence="1 2">
    <name type="scientific">Naganishia vaughanmartiniae</name>
    <dbReference type="NCBI Taxonomy" id="1424756"/>
    <lineage>
        <taxon>Eukaryota</taxon>
        <taxon>Fungi</taxon>
        <taxon>Dikarya</taxon>
        <taxon>Basidiomycota</taxon>
        <taxon>Agaricomycotina</taxon>
        <taxon>Tremellomycetes</taxon>
        <taxon>Filobasidiales</taxon>
        <taxon>Filobasidiaceae</taxon>
        <taxon>Naganishia</taxon>
    </lineage>
</organism>
<proteinExistence type="predicted"/>
<evidence type="ECO:0000313" key="1">
    <source>
        <dbReference type="EMBL" id="KAJ9124294.1"/>
    </source>
</evidence>
<protein>
    <submittedName>
        <fullName evidence="1">Uncharacterized protein</fullName>
    </submittedName>
</protein>
<name>A0ACC2XLH6_9TREE</name>
<keyword evidence="2" id="KW-1185">Reference proteome</keyword>
<dbReference type="Proteomes" id="UP001243375">
    <property type="component" value="Unassembled WGS sequence"/>
</dbReference>
<dbReference type="EMBL" id="JASBWU010000002">
    <property type="protein sequence ID" value="KAJ9124294.1"/>
    <property type="molecule type" value="Genomic_DNA"/>
</dbReference>
<sequence>MYGALPTSVSPSSNSFTASGAGWKGAEGAWKGVGGGNGAIAGSRKLLPKSIVDSLGSLFDDEAYSDVEFWLPIRRRRRSEGDAPKEARAENPLTDSIHQEHEDDAMAPNTNTTAGARNMTAVAPGNLLASTTSTDDDFATHSSSQVTNPHEASDAEHVKPIVTKAPDPPCPNPASNPYYRKIWANRKILRRGEFFGDLLFGGFTEGAEPPSRPGSPGDDSDLYGWDDSDIEEEMESDGEEQAGQSSIKPRVKDFTGNGPRKTKIVIRDAAYNTWQALIYYLYTDEITFAPLASTFIPVDIEPVDRPISATVTAFLQPRSARAPNTTTALIENGIAGRKEWIQTWLTERQANQDWPDNAPKPCSAKAIFRLADKMDLPSLRQRAFQHVISQMTVQNIPYEVFSQFSATYEDVRQIQVNFFLEHWAEIKFSTAMRHIWHNIRFGKHQGFEAVWPYIVSHLEFTPERPAREENEGQTGAGVHFADF</sequence>
<reference evidence="1" key="1">
    <citation type="submission" date="2023-04" db="EMBL/GenBank/DDBJ databases">
        <title>Draft Genome sequencing of Naganishia species isolated from polar environments using Oxford Nanopore Technology.</title>
        <authorList>
            <person name="Leo P."/>
            <person name="Venkateswaran K."/>
        </authorList>
    </citation>
    <scope>NUCLEOTIDE SEQUENCE</scope>
    <source>
        <strain evidence="1">MNA-CCFEE 5425</strain>
    </source>
</reference>
<accession>A0ACC2XLH6</accession>
<gene>
    <name evidence="1" type="ORF">QFC22_001094</name>
</gene>
<evidence type="ECO:0000313" key="2">
    <source>
        <dbReference type="Proteomes" id="UP001243375"/>
    </source>
</evidence>
<comment type="caution">
    <text evidence="1">The sequence shown here is derived from an EMBL/GenBank/DDBJ whole genome shotgun (WGS) entry which is preliminary data.</text>
</comment>